<dbReference type="Proteomes" id="UP000799750">
    <property type="component" value="Unassembled WGS sequence"/>
</dbReference>
<feature type="region of interest" description="Disordered" evidence="1">
    <location>
        <begin position="26"/>
        <end position="64"/>
    </location>
</feature>
<dbReference type="EMBL" id="MU004195">
    <property type="protein sequence ID" value="KAF2491896.1"/>
    <property type="molecule type" value="Genomic_DNA"/>
</dbReference>
<name>A0A6A6QIR3_9PEZI</name>
<proteinExistence type="predicted"/>
<feature type="compositionally biased region" description="Basic residues" evidence="1">
    <location>
        <begin position="128"/>
        <end position="139"/>
    </location>
</feature>
<dbReference type="AlphaFoldDB" id="A0A6A6QIR3"/>
<accession>A0A6A6QIR3</accession>
<evidence type="ECO:0000313" key="2">
    <source>
        <dbReference type="EMBL" id="KAF2491896.1"/>
    </source>
</evidence>
<organism evidence="2 3">
    <name type="scientific">Lophium mytilinum</name>
    <dbReference type="NCBI Taxonomy" id="390894"/>
    <lineage>
        <taxon>Eukaryota</taxon>
        <taxon>Fungi</taxon>
        <taxon>Dikarya</taxon>
        <taxon>Ascomycota</taxon>
        <taxon>Pezizomycotina</taxon>
        <taxon>Dothideomycetes</taxon>
        <taxon>Pleosporomycetidae</taxon>
        <taxon>Mytilinidiales</taxon>
        <taxon>Mytilinidiaceae</taxon>
        <taxon>Lophium</taxon>
    </lineage>
</organism>
<protein>
    <submittedName>
        <fullName evidence="2">Uncharacterized protein</fullName>
    </submittedName>
</protein>
<gene>
    <name evidence="2" type="ORF">BU16DRAFT_131537</name>
</gene>
<reference evidence="2" key="1">
    <citation type="journal article" date="2020" name="Stud. Mycol.">
        <title>101 Dothideomycetes genomes: a test case for predicting lifestyles and emergence of pathogens.</title>
        <authorList>
            <person name="Haridas S."/>
            <person name="Albert R."/>
            <person name="Binder M."/>
            <person name="Bloem J."/>
            <person name="Labutti K."/>
            <person name="Salamov A."/>
            <person name="Andreopoulos B."/>
            <person name="Baker S."/>
            <person name="Barry K."/>
            <person name="Bills G."/>
            <person name="Bluhm B."/>
            <person name="Cannon C."/>
            <person name="Castanera R."/>
            <person name="Culley D."/>
            <person name="Daum C."/>
            <person name="Ezra D."/>
            <person name="Gonzalez J."/>
            <person name="Henrissat B."/>
            <person name="Kuo A."/>
            <person name="Liang C."/>
            <person name="Lipzen A."/>
            <person name="Lutzoni F."/>
            <person name="Magnuson J."/>
            <person name="Mondo S."/>
            <person name="Nolan M."/>
            <person name="Ohm R."/>
            <person name="Pangilinan J."/>
            <person name="Park H.-J."/>
            <person name="Ramirez L."/>
            <person name="Alfaro M."/>
            <person name="Sun H."/>
            <person name="Tritt A."/>
            <person name="Yoshinaga Y."/>
            <person name="Zwiers L.-H."/>
            <person name="Turgeon B."/>
            <person name="Goodwin S."/>
            <person name="Spatafora J."/>
            <person name="Crous P."/>
            <person name="Grigoriev I."/>
        </authorList>
    </citation>
    <scope>NUCLEOTIDE SEQUENCE</scope>
    <source>
        <strain evidence="2">CBS 269.34</strain>
    </source>
</reference>
<feature type="region of interest" description="Disordered" evidence="1">
    <location>
        <begin position="128"/>
        <end position="151"/>
    </location>
</feature>
<evidence type="ECO:0000256" key="1">
    <source>
        <dbReference type="SAM" id="MobiDB-lite"/>
    </source>
</evidence>
<evidence type="ECO:0000313" key="3">
    <source>
        <dbReference type="Proteomes" id="UP000799750"/>
    </source>
</evidence>
<keyword evidence="3" id="KW-1185">Reference proteome</keyword>
<sequence>MFYFWTWAYGSWKRCELPVADRSVRSDRSDKTALEPQAAESASTNDESRAGVACTAYSTPSTQDGASEKHVVCLMQPRLDHRGSIRKEYERLMNADHCTPTCETIPLWRAGCVAGGDRRGWLVGLRRRSTSPKASRPRRWPLGTPRCTPVS</sequence>